<protein>
    <submittedName>
        <fullName evidence="11">Mechanosensitive ion channel family protein</fullName>
    </submittedName>
</protein>
<feature type="domain" description="Mechanosensitive ion channel MscS C-terminal" evidence="9">
    <location>
        <begin position="207"/>
        <end position="291"/>
    </location>
</feature>
<evidence type="ECO:0000259" key="10">
    <source>
        <dbReference type="Pfam" id="PF21088"/>
    </source>
</evidence>
<comment type="subcellular location">
    <subcellularLocation>
        <location evidence="1">Cell membrane</location>
        <topology evidence="1">Multi-pass membrane protein</topology>
    </subcellularLocation>
</comment>
<dbReference type="RefSeq" id="WP_146315737.1">
    <property type="nucleotide sequence ID" value="NZ_VCQV01000005.1"/>
</dbReference>
<dbReference type="InterPro" id="IPR049278">
    <property type="entry name" value="MS_channel_C"/>
</dbReference>
<evidence type="ECO:0000256" key="4">
    <source>
        <dbReference type="ARBA" id="ARBA00022692"/>
    </source>
</evidence>
<keyword evidence="6 7" id="KW-0472">Membrane</keyword>
<dbReference type="Gene3D" id="3.30.70.100">
    <property type="match status" value="1"/>
</dbReference>
<gene>
    <name evidence="11" type="ORF">FGL98_05560</name>
</gene>
<dbReference type="AlphaFoldDB" id="A0A563E554"/>
<evidence type="ECO:0000256" key="3">
    <source>
        <dbReference type="ARBA" id="ARBA00022475"/>
    </source>
</evidence>
<dbReference type="GO" id="GO:0008381">
    <property type="term" value="F:mechanosensitive monoatomic ion channel activity"/>
    <property type="evidence" value="ECO:0007669"/>
    <property type="project" value="InterPro"/>
</dbReference>
<feature type="transmembrane region" description="Helical" evidence="7">
    <location>
        <begin position="16"/>
        <end position="39"/>
    </location>
</feature>
<dbReference type="InterPro" id="IPR011014">
    <property type="entry name" value="MscS_channel_TM-2"/>
</dbReference>
<feature type="domain" description="Mechanosensitive ion channel transmembrane helices 2/3" evidence="10">
    <location>
        <begin position="94"/>
        <end position="134"/>
    </location>
</feature>
<dbReference type="InterPro" id="IPR049142">
    <property type="entry name" value="MS_channel_1st"/>
</dbReference>
<dbReference type="EMBL" id="VCQV01000005">
    <property type="protein sequence ID" value="TWP37670.1"/>
    <property type="molecule type" value="Genomic_DNA"/>
</dbReference>
<dbReference type="FunFam" id="1.10.287.1260:FF:000005">
    <property type="entry name" value="Mechanosensitive ion channel family protein"/>
    <property type="match status" value="1"/>
</dbReference>
<evidence type="ECO:0000259" key="8">
    <source>
        <dbReference type="Pfam" id="PF00924"/>
    </source>
</evidence>
<dbReference type="Pfam" id="PF21088">
    <property type="entry name" value="MS_channel_1st"/>
    <property type="match status" value="1"/>
</dbReference>
<evidence type="ECO:0000256" key="2">
    <source>
        <dbReference type="ARBA" id="ARBA00008017"/>
    </source>
</evidence>
<dbReference type="PANTHER" id="PTHR30460">
    <property type="entry name" value="MODERATE CONDUCTANCE MECHANOSENSITIVE CHANNEL YBIO"/>
    <property type="match status" value="1"/>
</dbReference>
<dbReference type="Proteomes" id="UP000320244">
    <property type="component" value="Unassembled WGS sequence"/>
</dbReference>
<keyword evidence="5 7" id="KW-1133">Transmembrane helix</keyword>
<comment type="similarity">
    <text evidence="2">Belongs to the MscS (TC 1.A.23) family.</text>
</comment>
<keyword evidence="4 7" id="KW-0812">Transmembrane</keyword>
<dbReference type="SUPFAM" id="SSF82689">
    <property type="entry name" value="Mechanosensitive channel protein MscS (YggB), C-terminal domain"/>
    <property type="match status" value="1"/>
</dbReference>
<evidence type="ECO:0000256" key="7">
    <source>
        <dbReference type="SAM" id="Phobius"/>
    </source>
</evidence>
<dbReference type="Gene3D" id="1.10.287.1260">
    <property type="match status" value="1"/>
</dbReference>
<evidence type="ECO:0000313" key="12">
    <source>
        <dbReference type="Proteomes" id="UP000320244"/>
    </source>
</evidence>
<dbReference type="GO" id="GO:0005886">
    <property type="term" value="C:plasma membrane"/>
    <property type="evidence" value="ECO:0007669"/>
    <property type="project" value="UniProtKB-SubCell"/>
</dbReference>
<sequence length="305" mass="32912">MPHLHLVDNSPDSVTGWLIGTPLMVIAIIVCAVVLRWLIHRAISRVVKSMISHGPRRPPSESPRAARVLRQAAGLDNERRAQRAETTGSVLRSVTSLVVFGIAALTIMAEVGVPLGPLLASAGVGGVALGFGAQSLVKDFLSGIFMIVEDQYGVGDVIDTGDLMGTVEEVTLRITRIRDFEGAVWYLRNGEILRIGNRSQGWSTALIDIPIGYDQPVDIATRALEQIAQDLDDAPEWHQLLLETPTVNGVQSVAAGEINLRMTAKCVPMQQYGVTRELRRRAKEAFDAAGVKGPELPPYAKGPAT</sequence>
<dbReference type="InterPro" id="IPR010920">
    <property type="entry name" value="LSM_dom_sf"/>
</dbReference>
<evidence type="ECO:0000313" key="11">
    <source>
        <dbReference type="EMBL" id="TWP37670.1"/>
    </source>
</evidence>
<reference evidence="11 12" key="2">
    <citation type="submission" date="2019-08" db="EMBL/GenBank/DDBJ databases">
        <title>Jejuicoccus antrihumi gen. nov., sp. nov., a new member of the family Dermacoccaceae isolated from a cave.</title>
        <authorList>
            <person name="Schumann P."/>
            <person name="Kim I.S."/>
        </authorList>
    </citation>
    <scope>NUCLEOTIDE SEQUENCE [LARGE SCALE GENOMIC DNA]</scope>
    <source>
        <strain evidence="11 12">C5-26</strain>
    </source>
</reference>
<proteinExistence type="inferred from homology"/>
<dbReference type="InterPro" id="IPR006685">
    <property type="entry name" value="MscS_channel_2nd"/>
</dbReference>
<dbReference type="SUPFAM" id="SSF50182">
    <property type="entry name" value="Sm-like ribonucleoproteins"/>
    <property type="match status" value="1"/>
</dbReference>
<keyword evidence="3" id="KW-1003">Cell membrane</keyword>
<evidence type="ECO:0000256" key="6">
    <source>
        <dbReference type="ARBA" id="ARBA00023136"/>
    </source>
</evidence>
<evidence type="ECO:0000256" key="1">
    <source>
        <dbReference type="ARBA" id="ARBA00004651"/>
    </source>
</evidence>
<dbReference type="PANTHER" id="PTHR30460:SF0">
    <property type="entry name" value="MODERATE CONDUCTANCE MECHANOSENSITIVE CHANNEL YBIO"/>
    <property type="match status" value="1"/>
</dbReference>
<evidence type="ECO:0000256" key="5">
    <source>
        <dbReference type="ARBA" id="ARBA00022989"/>
    </source>
</evidence>
<reference evidence="11 12" key="1">
    <citation type="submission" date="2019-05" db="EMBL/GenBank/DDBJ databases">
        <authorList>
            <person name="Lee S.D."/>
        </authorList>
    </citation>
    <scope>NUCLEOTIDE SEQUENCE [LARGE SCALE GENOMIC DNA]</scope>
    <source>
        <strain evidence="11 12">C5-26</strain>
    </source>
</reference>
<feature type="transmembrane region" description="Helical" evidence="7">
    <location>
        <begin position="115"/>
        <end position="137"/>
    </location>
</feature>
<dbReference type="Gene3D" id="2.30.30.60">
    <property type="match status" value="1"/>
</dbReference>
<dbReference type="InterPro" id="IPR023408">
    <property type="entry name" value="MscS_beta-dom_sf"/>
</dbReference>
<comment type="caution">
    <text evidence="11">The sequence shown here is derived from an EMBL/GenBank/DDBJ whole genome shotgun (WGS) entry which is preliminary data.</text>
</comment>
<dbReference type="FunFam" id="2.30.30.60:FF:000001">
    <property type="entry name" value="MscS Mechanosensitive ion channel"/>
    <property type="match status" value="1"/>
</dbReference>
<dbReference type="InterPro" id="IPR011066">
    <property type="entry name" value="MscS_channel_C_sf"/>
</dbReference>
<feature type="transmembrane region" description="Helical" evidence="7">
    <location>
        <begin position="89"/>
        <end position="109"/>
    </location>
</feature>
<dbReference type="SUPFAM" id="SSF82861">
    <property type="entry name" value="Mechanosensitive channel protein MscS (YggB), transmembrane region"/>
    <property type="match status" value="1"/>
</dbReference>
<dbReference type="Pfam" id="PF00924">
    <property type="entry name" value="MS_channel_2nd"/>
    <property type="match status" value="1"/>
</dbReference>
<dbReference type="Pfam" id="PF21082">
    <property type="entry name" value="MS_channel_3rd"/>
    <property type="match status" value="1"/>
</dbReference>
<dbReference type="OrthoDB" id="4638917at2"/>
<evidence type="ECO:0000259" key="9">
    <source>
        <dbReference type="Pfam" id="PF21082"/>
    </source>
</evidence>
<keyword evidence="12" id="KW-1185">Reference proteome</keyword>
<organism evidence="11 12">
    <name type="scientific">Leekyejoonella antrihumi</name>
    <dbReference type="NCBI Taxonomy" id="1660198"/>
    <lineage>
        <taxon>Bacteria</taxon>
        <taxon>Bacillati</taxon>
        <taxon>Actinomycetota</taxon>
        <taxon>Actinomycetes</taxon>
        <taxon>Micrococcales</taxon>
        <taxon>Dermacoccaceae</taxon>
        <taxon>Leekyejoonella</taxon>
    </lineage>
</organism>
<accession>A0A563E554</accession>
<name>A0A563E554_9MICO</name>
<dbReference type="InterPro" id="IPR045276">
    <property type="entry name" value="YbiO_bact"/>
</dbReference>
<feature type="domain" description="Mechanosensitive ion channel MscS" evidence="8">
    <location>
        <begin position="136"/>
        <end position="197"/>
    </location>
</feature>